<dbReference type="SFLD" id="SFLDG00358">
    <property type="entry name" value="Main_(cytGST)"/>
    <property type="match status" value="1"/>
</dbReference>
<dbReference type="InterPro" id="IPR036282">
    <property type="entry name" value="Glutathione-S-Trfase_C_sf"/>
</dbReference>
<keyword evidence="4" id="KW-1185">Reference proteome</keyword>
<dbReference type="InterPro" id="IPR010987">
    <property type="entry name" value="Glutathione-S-Trfase_C-like"/>
</dbReference>
<feature type="domain" description="GST C-terminal" evidence="2">
    <location>
        <begin position="88"/>
        <end position="218"/>
    </location>
</feature>
<dbReference type="Proteomes" id="UP001501565">
    <property type="component" value="Unassembled WGS sequence"/>
</dbReference>
<dbReference type="SFLD" id="SFLDS00019">
    <property type="entry name" value="Glutathione_Transferase_(cytos"/>
    <property type="match status" value="1"/>
</dbReference>
<dbReference type="RefSeq" id="WP_344799213.1">
    <property type="nucleotide sequence ID" value="NZ_BAABBN010000007.1"/>
</dbReference>
<dbReference type="InterPro" id="IPR036249">
    <property type="entry name" value="Thioredoxin-like_sf"/>
</dbReference>
<name>A0ABP7MTQ3_9GAMM</name>
<dbReference type="PANTHER" id="PTHR43968:SF6">
    <property type="entry name" value="GLUTATHIONE S-TRANSFERASE OMEGA"/>
    <property type="match status" value="1"/>
</dbReference>
<dbReference type="PROSITE" id="PS50405">
    <property type="entry name" value="GST_CTER"/>
    <property type="match status" value="1"/>
</dbReference>
<reference evidence="4" key="1">
    <citation type="journal article" date="2019" name="Int. J. Syst. Evol. Microbiol.">
        <title>The Global Catalogue of Microorganisms (GCM) 10K type strain sequencing project: providing services to taxonomists for standard genome sequencing and annotation.</title>
        <authorList>
            <consortium name="The Broad Institute Genomics Platform"/>
            <consortium name="The Broad Institute Genome Sequencing Center for Infectious Disease"/>
            <person name="Wu L."/>
            <person name="Ma J."/>
        </authorList>
    </citation>
    <scope>NUCLEOTIDE SEQUENCE [LARGE SCALE GENOMIC DNA]</scope>
    <source>
        <strain evidence="4">JCM 17551</strain>
    </source>
</reference>
<dbReference type="Pfam" id="PF13409">
    <property type="entry name" value="GST_N_2"/>
    <property type="match status" value="1"/>
</dbReference>
<evidence type="ECO:0000259" key="2">
    <source>
        <dbReference type="PROSITE" id="PS50405"/>
    </source>
</evidence>
<organism evidence="3 4">
    <name type="scientific">Litoribacillus peritrichatus</name>
    <dbReference type="NCBI Taxonomy" id="718191"/>
    <lineage>
        <taxon>Bacteria</taxon>
        <taxon>Pseudomonadati</taxon>
        <taxon>Pseudomonadota</taxon>
        <taxon>Gammaproteobacteria</taxon>
        <taxon>Oceanospirillales</taxon>
        <taxon>Oceanospirillaceae</taxon>
        <taxon>Litoribacillus</taxon>
    </lineage>
</organism>
<gene>
    <name evidence="3" type="ORF">GCM10022277_28420</name>
</gene>
<dbReference type="Gene3D" id="3.40.30.10">
    <property type="entry name" value="Glutaredoxin"/>
    <property type="match status" value="1"/>
</dbReference>
<evidence type="ECO:0000313" key="3">
    <source>
        <dbReference type="EMBL" id="GAA3930056.1"/>
    </source>
</evidence>
<dbReference type="InterPro" id="IPR040079">
    <property type="entry name" value="Glutathione_S-Trfase"/>
</dbReference>
<dbReference type="SUPFAM" id="SSF52833">
    <property type="entry name" value="Thioredoxin-like"/>
    <property type="match status" value="1"/>
</dbReference>
<dbReference type="PANTHER" id="PTHR43968">
    <property type="match status" value="1"/>
</dbReference>
<dbReference type="InterPro" id="IPR004045">
    <property type="entry name" value="Glutathione_S-Trfase_N"/>
</dbReference>
<dbReference type="InterPro" id="IPR050983">
    <property type="entry name" value="GST_Omega/HSP26"/>
</dbReference>
<sequence>MNTQTEYTLISHHLCPYVQRSVIALEEKRIPYERVNIDLANKPDWFNDISPSGKVPLLIINDEHILFEANVITEYLNEVTPGDLHSSEPLTKATHRAWIEFGTGILNDISGLYSAQDSNTFDAKLSMIKDKLMKLEQTITHQKKGKPPHGPYFSGSRFQLIDGVYSTIFRYFDVFQGVTEINFLQHTPHLKAWNHALQIRHSVIKAVPPDYPERLTEFVRRKNGHLATLILEKQGLASFN</sequence>
<proteinExistence type="predicted"/>
<evidence type="ECO:0000259" key="1">
    <source>
        <dbReference type="PROSITE" id="PS50404"/>
    </source>
</evidence>
<dbReference type="PROSITE" id="PS50404">
    <property type="entry name" value="GST_NTER"/>
    <property type="match status" value="1"/>
</dbReference>
<dbReference type="Gene3D" id="1.20.1050.10">
    <property type="match status" value="1"/>
</dbReference>
<dbReference type="EMBL" id="BAABBN010000007">
    <property type="protein sequence ID" value="GAA3930056.1"/>
    <property type="molecule type" value="Genomic_DNA"/>
</dbReference>
<comment type="caution">
    <text evidence="3">The sequence shown here is derived from an EMBL/GenBank/DDBJ whole genome shotgun (WGS) entry which is preliminary data.</text>
</comment>
<evidence type="ECO:0000313" key="4">
    <source>
        <dbReference type="Proteomes" id="UP001501565"/>
    </source>
</evidence>
<feature type="domain" description="GST N-terminal" evidence="1">
    <location>
        <begin position="5"/>
        <end position="84"/>
    </location>
</feature>
<dbReference type="SUPFAM" id="SSF47616">
    <property type="entry name" value="GST C-terminal domain-like"/>
    <property type="match status" value="1"/>
</dbReference>
<accession>A0ABP7MTQ3</accession>
<protein>
    <submittedName>
        <fullName evidence="3">Glutathione S-transferase family protein</fullName>
    </submittedName>
</protein>